<evidence type="ECO:0000313" key="3">
    <source>
        <dbReference type="EMBL" id="RLQ97457.1"/>
    </source>
</evidence>
<dbReference type="Gene3D" id="3.40.50.1000">
    <property type="entry name" value="HAD superfamily/HAD-like"/>
    <property type="match status" value="1"/>
</dbReference>
<comment type="caution">
    <text evidence="3">The sequence shown here is derived from an EMBL/GenBank/DDBJ whole genome shotgun (WGS) entry which is preliminary data.</text>
</comment>
<dbReference type="InterPro" id="IPR036412">
    <property type="entry name" value="HAD-like_sf"/>
</dbReference>
<dbReference type="OrthoDB" id="9792518at2"/>
<evidence type="ECO:0000256" key="1">
    <source>
        <dbReference type="ARBA" id="ARBA00022801"/>
    </source>
</evidence>
<sequence>MKAVIFDFDGTLANTLPICFQAFQQVFREFDDKELTADEIKSMFGPSETGIIRKNLLIPQKEQAIELYYQSYKKKHSEFVQPNKEIDALITYLKKEGYKLGIVTGKARRSLDISLDALQMEDLFEVIITGDDVLDPKPHPEGIEKALSLLGVHPTDALFIGDSDADIEAGRRANVQTIGVQWLPDYQTIKFGVKPDHSLNKVEELIELLKTGVPNEL</sequence>
<dbReference type="RefSeq" id="WP_121679407.1">
    <property type="nucleotide sequence ID" value="NZ_RCVZ01000002.1"/>
</dbReference>
<dbReference type="NCBIfam" id="TIGR01509">
    <property type="entry name" value="HAD-SF-IA-v3"/>
    <property type="match status" value="1"/>
</dbReference>
<protein>
    <submittedName>
        <fullName evidence="3">HAD family hydrolase</fullName>
    </submittedName>
</protein>
<gene>
    <name evidence="3" type="ORF">D9X91_04715</name>
</gene>
<organism evidence="3 4">
    <name type="scientific">Falsibacillus albus</name>
    <dbReference type="NCBI Taxonomy" id="2478915"/>
    <lineage>
        <taxon>Bacteria</taxon>
        <taxon>Bacillati</taxon>
        <taxon>Bacillota</taxon>
        <taxon>Bacilli</taxon>
        <taxon>Bacillales</taxon>
        <taxon>Bacillaceae</taxon>
        <taxon>Falsibacillus</taxon>
    </lineage>
</organism>
<evidence type="ECO:0000313" key="4">
    <source>
        <dbReference type="Proteomes" id="UP000276770"/>
    </source>
</evidence>
<keyword evidence="2" id="KW-0460">Magnesium</keyword>
<dbReference type="Pfam" id="PF13419">
    <property type="entry name" value="HAD_2"/>
    <property type="match status" value="1"/>
</dbReference>
<keyword evidence="1 3" id="KW-0378">Hydrolase</keyword>
<dbReference type="Gene3D" id="1.10.150.240">
    <property type="entry name" value="Putative phosphatase, domain 2"/>
    <property type="match status" value="1"/>
</dbReference>
<keyword evidence="4" id="KW-1185">Reference proteome</keyword>
<dbReference type="SFLD" id="SFLDG01129">
    <property type="entry name" value="C1.5:_HAD__Beta-PGM__Phosphata"/>
    <property type="match status" value="1"/>
</dbReference>
<dbReference type="InterPro" id="IPR023198">
    <property type="entry name" value="PGP-like_dom2"/>
</dbReference>
<dbReference type="PANTHER" id="PTHR43434">
    <property type="entry name" value="PHOSPHOGLYCOLATE PHOSPHATASE"/>
    <property type="match status" value="1"/>
</dbReference>
<evidence type="ECO:0000256" key="2">
    <source>
        <dbReference type="ARBA" id="ARBA00022842"/>
    </source>
</evidence>
<dbReference type="NCBIfam" id="TIGR01549">
    <property type="entry name" value="HAD-SF-IA-v1"/>
    <property type="match status" value="1"/>
</dbReference>
<dbReference type="InterPro" id="IPR050155">
    <property type="entry name" value="HAD-like_hydrolase_sf"/>
</dbReference>
<dbReference type="EMBL" id="RCVZ01000002">
    <property type="protein sequence ID" value="RLQ97457.1"/>
    <property type="molecule type" value="Genomic_DNA"/>
</dbReference>
<dbReference type="PANTHER" id="PTHR43434:SF26">
    <property type="entry name" value="PYROPHOSPHATASE PPAX"/>
    <property type="match status" value="1"/>
</dbReference>
<dbReference type="InterPro" id="IPR023214">
    <property type="entry name" value="HAD_sf"/>
</dbReference>
<proteinExistence type="predicted"/>
<dbReference type="PRINTS" id="PR00413">
    <property type="entry name" value="HADHALOGNASE"/>
</dbReference>
<dbReference type="SUPFAM" id="SSF56784">
    <property type="entry name" value="HAD-like"/>
    <property type="match status" value="1"/>
</dbReference>
<dbReference type="AlphaFoldDB" id="A0A3L7K2X4"/>
<dbReference type="InterPro" id="IPR041492">
    <property type="entry name" value="HAD_2"/>
</dbReference>
<dbReference type="GO" id="GO:0006281">
    <property type="term" value="P:DNA repair"/>
    <property type="evidence" value="ECO:0007669"/>
    <property type="project" value="TreeGrafter"/>
</dbReference>
<name>A0A3L7K2X4_9BACI</name>
<accession>A0A3L7K2X4</accession>
<dbReference type="SFLD" id="SFLDS00003">
    <property type="entry name" value="Haloacid_Dehalogenase"/>
    <property type="match status" value="1"/>
</dbReference>
<dbReference type="GO" id="GO:0005829">
    <property type="term" value="C:cytosol"/>
    <property type="evidence" value="ECO:0007669"/>
    <property type="project" value="TreeGrafter"/>
</dbReference>
<dbReference type="GO" id="GO:0008967">
    <property type="term" value="F:phosphoglycolate phosphatase activity"/>
    <property type="evidence" value="ECO:0007669"/>
    <property type="project" value="TreeGrafter"/>
</dbReference>
<reference evidence="3 4" key="1">
    <citation type="submission" date="2018-10" db="EMBL/GenBank/DDBJ databases">
        <title>Falsibacillus sp. genome draft.</title>
        <authorList>
            <person name="Shi S."/>
        </authorList>
    </citation>
    <scope>NUCLEOTIDE SEQUENCE [LARGE SCALE GENOMIC DNA]</scope>
    <source>
        <strain evidence="3 4">GY 10110</strain>
    </source>
</reference>
<dbReference type="Proteomes" id="UP000276770">
    <property type="component" value="Unassembled WGS sequence"/>
</dbReference>
<dbReference type="InterPro" id="IPR006439">
    <property type="entry name" value="HAD-SF_hydro_IA"/>
</dbReference>
<dbReference type="SFLD" id="SFLDG01135">
    <property type="entry name" value="C1.5.6:_HAD__Beta-PGM__Phospha"/>
    <property type="match status" value="1"/>
</dbReference>